<dbReference type="GeneID" id="11469057"/>
<dbReference type="AlphaFoldDB" id="G8JVJ4"/>
<dbReference type="EMBL" id="CP002502">
    <property type="protein sequence ID" value="AET40673.1"/>
    <property type="molecule type" value="Genomic_DNA"/>
</dbReference>
<evidence type="ECO:0000256" key="1">
    <source>
        <dbReference type="SAM" id="MobiDB-lite"/>
    </source>
</evidence>
<proteinExistence type="predicted"/>
<reference evidence="3" key="1">
    <citation type="journal article" date="2012" name="G3 (Bethesda)">
        <title>Pichia sorbitophila, an interspecies yeast hybrid reveals early steps of genome resolution following polyploidization.</title>
        <authorList>
            <person name="Leh Louis V."/>
            <person name="Despons L."/>
            <person name="Friedrich A."/>
            <person name="Martin T."/>
            <person name="Durrens P."/>
            <person name="Casaregola S."/>
            <person name="Neuveglise C."/>
            <person name="Fairhead C."/>
            <person name="Marck C."/>
            <person name="Cruz J.A."/>
            <person name="Straub M.L."/>
            <person name="Kugler V."/>
            <person name="Sacerdot C."/>
            <person name="Uzunov Z."/>
            <person name="Thierry A."/>
            <person name="Weiss S."/>
            <person name="Bleykasten C."/>
            <person name="De Montigny J."/>
            <person name="Jacques N."/>
            <person name="Jung P."/>
            <person name="Lemaire M."/>
            <person name="Mallet S."/>
            <person name="Morel G."/>
            <person name="Richard G.F."/>
            <person name="Sarkar A."/>
            <person name="Savel G."/>
            <person name="Schacherer J."/>
            <person name="Seret M.L."/>
            <person name="Talla E."/>
            <person name="Samson G."/>
            <person name="Jubin C."/>
            <person name="Poulain J."/>
            <person name="Vacherie B."/>
            <person name="Barbe V."/>
            <person name="Pelletier E."/>
            <person name="Sherman D.J."/>
            <person name="Westhof E."/>
            <person name="Weissenbach J."/>
            <person name="Baret P.V."/>
            <person name="Wincker P."/>
            <person name="Gaillardin C."/>
            <person name="Dujon B."/>
            <person name="Souciet J.L."/>
        </authorList>
    </citation>
    <scope>NUCLEOTIDE SEQUENCE [LARGE SCALE GENOMIC DNA]</scope>
    <source>
        <strain evidence="3">CBS 270.75 / DBVPG 7215 / KCTC 17166 / NRRL Y-17582</strain>
    </source>
</reference>
<dbReference type="OrthoDB" id="2290221at2759"/>
<dbReference type="eggNOG" id="ENOG502RZ40">
    <property type="taxonomic scope" value="Eukaryota"/>
</dbReference>
<dbReference type="InParanoid" id="G8JVJ4"/>
<gene>
    <name evidence="2" type="ordered locus">Ecym_6293</name>
</gene>
<evidence type="ECO:0008006" key="4">
    <source>
        <dbReference type="Google" id="ProtNLM"/>
    </source>
</evidence>
<dbReference type="GO" id="GO:0038203">
    <property type="term" value="P:TORC2 signaling"/>
    <property type="evidence" value="ECO:0007669"/>
    <property type="project" value="TreeGrafter"/>
</dbReference>
<dbReference type="HOGENOM" id="CLU_037144_0_0_1"/>
<dbReference type="PANTHER" id="PTHR32428">
    <property type="entry name" value="TARGET OF RAPAMYCIN COMPLEX 2 SUBUNIT BIT61-RELATED"/>
    <property type="match status" value="1"/>
</dbReference>
<protein>
    <recommendedName>
        <fullName evidence="4">Target of rapamycin complex 2 subunit BIT2</fullName>
    </recommendedName>
</protein>
<evidence type="ECO:0000313" key="3">
    <source>
        <dbReference type="Proteomes" id="UP000006790"/>
    </source>
</evidence>
<dbReference type="Pfam" id="PF08539">
    <property type="entry name" value="HbrB"/>
    <property type="match status" value="1"/>
</dbReference>
<dbReference type="KEGG" id="erc:Ecym_6293"/>
<dbReference type="RefSeq" id="XP_003647490.1">
    <property type="nucleotide sequence ID" value="XM_003647442.1"/>
</dbReference>
<dbReference type="InterPro" id="IPR013745">
    <property type="entry name" value="Bit61/PRR5"/>
</dbReference>
<keyword evidence="3" id="KW-1185">Reference proteome</keyword>
<sequence>MELSRKRSITEVPIFSSKGNRKRDLSTCSEIIPRSSATSSQETTESKIKLELTPPDTPLTLSKIGFQSVLENTDLKRSRNSILSQGFGTDTGVYGQDKAMASYSRDHQLVESSRENISNSYPINPSTLSIELYVPKSNANLNNNTASQSSNISKGKSTIKQAAMKLFRIRPTTKGYQDSDTQSTPWTRVLHSQYGKHHKSYTTNNATNISKAVYSQSQGQVANISDASIKMVHEVNFDSNDIQMLQDLIKNIPSFEASFNQFTIQEQDALLGNIWGLYCNLILSMFKNERIWQLPAKIEDINRVLKFYIKLKQNGKVGCSGPKFLTEILDCLRASLYVLETQVLYSHSEDTIMNSALKRLCAIWGIFYKHAFSDAMTILAPLEVSFQNNPRYWLGVETGSLSTAQILYQMFRDVIVIPYYQTFLNYQGMRKNFQAYITEEDEKHGVSQTDKLTLLQCFGILASLNSRDMNQKIVDELLMGVRMSI</sequence>
<dbReference type="PANTHER" id="PTHR32428:SF2">
    <property type="entry name" value="TARGET OF RAPAMYCIN COMPLEX 2 SUBUNIT BIT61-RELATED"/>
    <property type="match status" value="1"/>
</dbReference>
<name>G8JVJ4_ERECY</name>
<dbReference type="GO" id="GO:0031932">
    <property type="term" value="C:TORC2 complex"/>
    <property type="evidence" value="ECO:0007669"/>
    <property type="project" value="TreeGrafter"/>
</dbReference>
<dbReference type="STRING" id="931890.G8JVJ4"/>
<organism evidence="2 3">
    <name type="scientific">Eremothecium cymbalariae (strain CBS 270.75 / DBVPG 7215 / KCTC 17166 / NRRL Y-17582)</name>
    <name type="common">Yeast</name>
    <dbReference type="NCBI Taxonomy" id="931890"/>
    <lineage>
        <taxon>Eukaryota</taxon>
        <taxon>Fungi</taxon>
        <taxon>Dikarya</taxon>
        <taxon>Ascomycota</taxon>
        <taxon>Saccharomycotina</taxon>
        <taxon>Saccharomycetes</taxon>
        <taxon>Saccharomycetales</taxon>
        <taxon>Saccharomycetaceae</taxon>
        <taxon>Eremothecium</taxon>
    </lineage>
</organism>
<dbReference type="OMA" id="WSQVGFQ"/>
<feature type="region of interest" description="Disordered" evidence="1">
    <location>
        <begin position="19"/>
        <end position="46"/>
    </location>
</feature>
<dbReference type="Proteomes" id="UP000006790">
    <property type="component" value="Chromosome 6"/>
</dbReference>
<evidence type="ECO:0000313" key="2">
    <source>
        <dbReference type="EMBL" id="AET40673.1"/>
    </source>
</evidence>
<dbReference type="FunCoup" id="G8JVJ4">
    <property type="interactions" value="42"/>
</dbReference>
<accession>G8JVJ4</accession>